<dbReference type="GO" id="GO:0033627">
    <property type="term" value="P:cell adhesion mediated by integrin"/>
    <property type="evidence" value="ECO:0007669"/>
    <property type="project" value="TreeGrafter"/>
</dbReference>
<dbReference type="Gene3D" id="1.20.5.930">
    <property type="entry name" value="Bicelle-embedded integrin alpha(iib) transmembrane segment"/>
    <property type="match status" value="1"/>
</dbReference>
<dbReference type="SMART" id="SM00180">
    <property type="entry name" value="EGF_Lam"/>
    <property type="match status" value="3"/>
</dbReference>
<evidence type="ECO:0000256" key="5">
    <source>
        <dbReference type="ARBA" id="ARBA00022692"/>
    </source>
</evidence>
<dbReference type="SUPFAM" id="SSF69318">
    <property type="entry name" value="Integrin alpha N-terminal domain"/>
    <property type="match status" value="1"/>
</dbReference>
<feature type="signal peptide" evidence="20">
    <location>
        <begin position="1"/>
        <end position="26"/>
    </location>
</feature>
<proteinExistence type="inferred from homology"/>
<dbReference type="InterPro" id="IPR056863">
    <property type="entry name" value="LMN_ATRN_NET-like_EGF"/>
</dbReference>
<feature type="compositionally biased region" description="Pro residues" evidence="21">
    <location>
        <begin position="332"/>
        <end position="342"/>
    </location>
</feature>
<dbReference type="CDD" id="cd00055">
    <property type="entry name" value="EGF_Lam"/>
    <property type="match status" value="3"/>
</dbReference>
<evidence type="ECO:0000256" key="9">
    <source>
        <dbReference type="ARBA" id="ARBA00022837"/>
    </source>
</evidence>
<feature type="chain" id="PRO_5035338813" evidence="20">
    <location>
        <begin position="27"/>
        <end position="1702"/>
    </location>
</feature>
<evidence type="ECO:0000256" key="3">
    <source>
        <dbReference type="ARBA" id="ARBA00008054"/>
    </source>
</evidence>
<dbReference type="GO" id="GO:0046872">
    <property type="term" value="F:metal ion binding"/>
    <property type="evidence" value="ECO:0007669"/>
    <property type="project" value="UniProtKB-KW"/>
</dbReference>
<dbReference type="InterPro" id="IPR002035">
    <property type="entry name" value="VWF_A"/>
</dbReference>
<dbReference type="GO" id="GO:0008305">
    <property type="term" value="C:integrin complex"/>
    <property type="evidence" value="ECO:0007669"/>
    <property type="project" value="InterPro"/>
</dbReference>
<comment type="subcellular location">
    <subcellularLocation>
        <location evidence="1 20">Membrane</location>
        <topology evidence="1 20">Single-pass type I membrane protein</topology>
    </subcellularLocation>
    <subcellularLocation>
        <location evidence="2">Secreted</location>
    </subcellularLocation>
</comment>
<keyword evidence="13 20" id="KW-0472">Membrane</keyword>
<sequence length="1702" mass="185639">MTLPCSPPAFSLPLLLPLLLVQPSLSQSTLHWNAPQDPCYHPDGRPRHCLPEFINAAYRIPVQVAGPGGALENVTSLTDLHNPHNISCWLGGPSGIEEWSLSIPLGRRFELTYISLQFCQSELQEFGSISILKSMDYGHSWSPLQNYSSQCQEKFGFPPHTAVTSRSQESEPLCSDPRPLQRHRGGLVLAFSTLDGRPSAPDFDYSPVLQDWVTATDIRVVFHKEESVRKKGAESERELYGTHGQNITGTRGGSRTGQRSSSTKGAGRGKGRGQKRAGKGKGACSTTDCHWSPNGGREGSQGRELRRRRNHSPAPALEDLTQPSGVVGGGTQPPPASPPSPPLSLSALQVGGRCKCNGHASRCRRDPQGRAVCQCEHGTAGPDCDICKPFYYDRPWQRATPQQPHQCVPCQCNQHSSRCRFSMELYQLSGRRSGGMCMKCRHHTTGQHCHYCQEGYTRDHSKPISHRKACRPCSCHPVGALGRSCNQTTGQCRCREGVTGVTCSRCDRGYQQSRSPTRPCVRIQEVVTTTPVFQPQYGAGEGCDSYCQPPAGRVRMNLRTYCLKEYVLKAHVQAMERSGSWWQFSVSVLSVFRSGTPRVRRGATPTCAAVSTWTPSSPSSSTERPRHTSGTRCASLGRLAMRGDAGIAMGLTLACDNKQLAVCGPQLQHDCDPIRYLNGFCVLLGPGFAVKETLRPAFQECRDSGLDAVILFDDSQSISDTDFQTMIQFIKDVLRNFTDPKSQVAVAQFSTNIRTVFSFNTFVSNRNPNSLLSNVPHTQGQTHTPSAIKYVLDNVFTKEQGMRQESKKLLVVITDGKSNDPKEKFENVIPLAESRGIIRYAIGVGKQISQQELKTIASSPKDVFEVNSFEALNSILKQLGEKIFAIEGTNKKSNFTSFQLELSQGGFSAAVTEESILFGAVGSFDWSGGFVEIRGGDLHSTFINVSSREPEFADSYLGYALAVAQLAEGRVYFAGAPRHTHRGTVLGFKKGRSAWEVVWRLNGTQLGSYFGAELCVLDVTGDGRTDLLLIGAPLFHEPGIGGEVTVCNIASEGFPNCSTSLRGSPGNEHGRFGTTIAATPDLDGDGIPDLAVGAPHEDERGGSLYIFLGHRRGVHTQHSQKVRGASVRSGLQFFGQSVHSAGDLSWDGLADVAVGARGAAVVLRSQPVINVSVAMTFTPKAITENNFHCARPIMSSTQPATIATVCIAITAVHAGKHASGLSASVNVSVRLEPQAKTSRLLFVPGDPITHWTGIVNDSACYNISIIVPACISDYSPVPLSGNFTVEGERMKVTDGLRPILTPRCLTTFADQASPGLVLLEQVCGEDQVCVSDLGVTINFTSPMVIASPRYTVIVQVAITNLGEDAYGTEMALIYHSTLSFTKASVTQSTWRSSLSCSGDDRQVNSTAVRRASCQVSASVLKERAKVTLQAFFTVSHPELLGDHLQLNVSVRSKNENLTLEDNFDSSTVPVLLPVDIVVEDADSTYNIIFLETSQTSSYMEHSYKVKNVGDVDLPVDMTFVVPVELRLGFMWNVSAPADKDCIRLGDLHPTPEQYLNDNRTTSLEKFCNGTLCLHFGCKIDLLTRNQEVTFTFLGNIIRNPESQKNGVQVTTESWSFLSFDEHKYIQFPSSSVNRFSVNTVLEVPRQDSLVGIIVGSIIGGLVILIIISLAMAKMGFFKKPETEQNDDKTETINPEMEKETEL</sequence>
<evidence type="ECO:0000256" key="17">
    <source>
        <dbReference type="ARBA" id="ARBA00023292"/>
    </source>
</evidence>
<keyword evidence="5 20" id="KW-0812">Transmembrane</keyword>
<dbReference type="FunFam" id="2.10.25.10:FF:000081">
    <property type="entry name" value="Netrin 1"/>
    <property type="match status" value="1"/>
</dbReference>
<keyword evidence="4" id="KW-0964">Secreted</keyword>
<evidence type="ECO:0000313" key="26">
    <source>
        <dbReference type="Proteomes" id="UP000736164"/>
    </source>
</evidence>
<dbReference type="SUPFAM" id="SSF53300">
    <property type="entry name" value="vWA-like"/>
    <property type="match status" value="1"/>
</dbReference>
<dbReference type="InterPro" id="IPR002049">
    <property type="entry name" value="LE_dom"/>
</dbReference>
<evidence type="ECO:0000256" key="7">
    <source>
        <dbReference type="ARBA" id="ARBA00022729"/>
    </source>
</evidence>
<dbReference type="InterPro" id="IPR000742">
    <property type="entry name" value="EGF"/>
</dbReference>
<dbReference type="Pfam" id="PF01839">
    <property type="entry name" value="FG-GAP"/>
    <property type="match status" value="2"/>
</dbReference>
<dbReference type="Gene3D" id="2.130.10.130">
    <property type="entry name" value="Integrin alpha, N-terminal"/>
    <property type="match status" value="1"/>
</dbReference>
<dbReference type="SMART" id="SM00327">
    <property type="entry name" value="VWA"/>
    <property type="match status" value="1"/>
</dbReference>
<dbReference type="EMBL" id="JAAWVO010040377">
    <property type="protein sequence ID" value="MBN3318571.1"/>
    <property type="molecule type" value="Genomic_DNA"/>
</dbReference>
<keyword evidence="14 18" id="KW-1015">Disulfide bond</keyword>
<dbReference type="Pfam" id="PF08441">
    <property type="entry name" value="Integrin_A_Ig_1"/>
    <property type="match status" value="1"/>
</dbReference>
<dbReference type="FunFam" id="2.60.120.260:FF:000217">
    <property type="entry name" value="Netrin 5"/>
    <property type="match status" value="1"/>
</dbReference>
<evidence type="ECO:0000259" key="23">
    <source>
        <dbReference type="PROSITE" id="PS50234"/>
    </source>
</evidence>
<evidence type="ECO:0000256" key="18">
    <source>
        <dbReference type="PROSITE-ProRule" id="PRU00460"/>
    </source>
</evidence>
<dbReference type="PROSITE" id="PS51117">
    <property type="entry name" value="LAMININ_NTER"/>
    <property type="match status" value="1"/>
</dbReference>
<evidence type="ECO:0000256" key="6">
    <source>
        <dbReference type="ARBA" id="ARBA00022723"/>
    </source>
</evidence>
<dbReference type="Gene3D" id="2.40.50.120">
    <property type="match status" value="1"/>
</dbReference>
<dbReference type="Pfam" id="PF20805">
    <property type="entry name" value="Integrin_A_Ig_2"/>
    <property type="match status" value="1"/>
</dbReference>
<dbReference type="InterPro" id="IPR013649">
    <property type="entry name" value="Integrin_alpha_Ig-like_1"/>
</dbReference>
<keyword evidence="8" id="KW-0677">Repeat</keyword>
<dbReference type="GO" id="GO:0007160">
    <property type="term" value="P:cell-matrix adhesion"/>
    <property type="evidence" value="ECO:0007669"/>
    <property type="project" value="TreeGrafter"/>
</dbReference>
<dbReference type="Gene3D" id="3.40.50.410">
    <property type="entry name" value="von Willebrand factor, type A domain"/>
    <property type="match status" value="1"/>
</dbReference>
<dbReference type="Gene3D" id="2.60.120.260">
    <property type="entry name" value="Galactose-binding domain-like"/>
    <property type="match status" value="2"/>
</dbReference>
<dbReference type="Pfam" id="PF00055">
    <property type="entry name" value="Laminin_N"/>
    <property type="match status" value="1"/>
</dbReference>
<dbReference type="GO" id="GO:0005178">
    <property type="term" value="F:integrin binding"/>
    <property type="evidence" value="ECO:0007669"/>
    <property type="project" value="TreeGrafter"/>
</dbReference>
<comment type="similarity">
    <text evidence="3 20">Belongs to the integrin alpha chain family.</text>
</comment>
<dbReference type="InterPro" id="IPR032695">
    <property type="entry name" value="Integrin_dom_sf"/>
</dbReference>
<dbReference type="Pfam" id="PF00053">
    <property type="entry name" value="EGF_laminin"/>
    <property type="match status" value="1"/>
</dbReference>
<dbReference type="PROSITE" id="PS50027">
    <property type="entry name" value="EGF_LAM_2"/>
    <property type="match status" value="1"/>
</dbReference>
<evidence type="ECO:0000259" key="24">
    <source>
        <dbReference type="PROSITE" id="PS51117"/>
    </source>
</evidence>
<dbReference type="InterPro" id="IPR008211">
    <property type="entry name" value="Laminin_N"/>
</dbReference>
<dbReference type="GO" id="GO:0098609">
    <property type="term" value="P:cell-cell adhesion"/>
    <property type="evidence" value="ECO:0007669"/>
    <property type="project" value="TreeGrafter"/>
</dbReference>
<evidence type="ECO:0000256" key="14">
    <source>
        <dbReference type="ARBA" id="ARBA00023157"/>
    </source>
</evidence>
<evidence type="ECO:0000256" key="10">
    <source>
        <dbReference type="ARBA" id="ARBA00022889"/>
    </source>
</evidence>
<evidence type="ECO:0000256" key="13">
    <source>
        <dbReference type="ARBA" id="ARBA00023136"/>
    </source>
</evidence>
<dbReference type="InterPro" id="IPR036465">
    <property type="entry name" value="vWFA_dom_sf"/>
</dbReference>
<dbReference type="InterPro" id="IPR048633">
    <property type="entry name" value="ITGAX-like_Ig_3"/>
</dbReference>
<dbReference type="InterPro" id="IPR008993">
    <property type="entry name" value="TIMP-like_OB-fold"/>
</dbReference>
<dbReference type="Gene3D" id="2.60.40.1510">
    <property type="entry name" value="ntegrin, alpha v. Chain A, domain 3"/>
    <property type="match status" value="1"/>
</dbReference>
<dbReference type="Pfam" id="PF21520">
    <property type="entry name" value="ITGAX-like_Ig_3"/>
    <property type="match status" value="1"/>
</dbReference>
<feature type="region of interest" description="Disordered" evidence="21">
    <location>
        <begin position="610"/>
        <end position="630"/>
    </location>
</feature>
<dbReference type="PANTHER" id="PTHR23220">
    <property type="entry name" value="INTEGRIN ALPHA"/>
    <property type="match status" value="1"/>
</dbReference>
<name>A0A8J7NVV3_ATRSP</name>
<gene>
    <name evidence="25" type="primary">Itgax_1</name>
    <name evidence="25" type="ORF">GTO95_0013915</name>
</gene>
<dbReference type="InterPro" id="IPR028994">
    <property type="entry name" value="Integrin_alpha_N"/>
</dbReference>
<dbReference type="Gene3D" id="2.60.40.1460">
    <property type="entry name" value="Integrin domains. Chain A, domain 2"/>
    <property type="match status" value="1"/>
</dbReference>
<dbReference type="PROSITE" id="PS00022">
    <property type="entry name" value="EGF_1"/>
    <property type="match status" value="1"/>
</dbReference>
<keyword evidence="9" id="KW-0106">Calcium</keyword>
<feature type="disulfide bond" evidence="18">
    <location>
        <begin position="506"/>
        <end position="520"/>
    </location>
</feature>
<dbReference type="PRINTS" id="PR01185">
    <property type="entry name" value="INTEGRINA"/>
</dbReference>
<dbReference type="SMART" id="SM00136">
    <property type="entry name" value="LamNT"/>
    <property type="match status" value="1"/>
</dbReference>
<keyword evidence="17 18" id="KW-0424">Laminin EGF-like domain</keyword>
<dbReference type="PROSITE" id="PS01248">
    <property type="entry name" value="EGF_LAM_1"/>
    <property type="match status" value="2"/>
</dbReference>
<dbReference type="SUPFAM" id="SSF57196">
    <property type="entry name" value="EGF/Laminin"/>
    <property type="match status" value="2"/>
</dbReference>
<feature type="repeat" description="FG-GAP" evidence="19">
    <location>
        <begin position="1058"/>
        <end position="1116"/>
    </location>
</feature>
<feature type="repeat" description="FG-GAP" evidence="19">
    <location>
        <begin position="1120"/>
        <end position="1180"/>
    </location>
</feature>
<keyword evidence="26" id="KW-1185">Reference proteome</keyword>
<dbReference type="GO" id="GO:0009897">
    <property type="term" value="C:external side of plasma membrane"/>
    <property type="evidence" value="ECO:0007669"/>
    <property type="project" value="TreeGrafter"/>
</dbReference>
<evidence type="ECO:0000256" key="1">
    <source>
        <dbReference type="ARBA" id="ARBA00004479"/>
    </source>
</evidence>
<dbReference type="PROSITE" id="PS51470">
    <property type="entry name" value="FG_GAP"/>
    <property type="match status" value="3"/>
</dbReference>
<feature type="non-terminal residue" evidence="25">
    <location>
        <position position="1702"/>
    </location>
</feature>
<feature type="compositionally biased region" description="Low complexity" evidence="21">
    <location>
        <begin position="611"/>
        <end position="622"/>
    </location>
</feature>
<feature type="disulfide bond" evidence="18">
    <location>
        <begin position="473"/>
        <end position="485"/>
    </location>
</feature>
<dbReference type="Pfam" id="PF01759">
    <property type="entry name" value="NTR"/>
    <property type="match status" value="1"/>
</dbReference>
<dbReference type="InterPro" id="IPR013519">
    <property type="entry name" value="Int_alpha_beta-p"/>
</dbReference>
<dbReference type="Proteomes" id="UP000736164">
    <property type="component" value="Unassembled WGS sequence"/>
</dbReference>
<protein>
    <submittedName>
        <fullName evidence="25">ITAX protein</fullName>
    </submittedName>
</protein>
<keyword evidence="12 20" id="KW-0401">Integrin</keyword>
<feature type="transmembrane region" description="Helical" evidence="20">
    <location>
        <begin position="1649"/>
        <end position="1672"/>
    </location>
</feature>
<evidence type="ECO:0000256" key="11">
    <source>
        <dbReference type="ARBA" id="ARBA00022989"/>
    </source>
</evidence>
<evidence type="ECO:0000256" key="4">
    <source>
        <dbReference type="ARBA" id="ARBA00022525"/>
    </source>
</evidence>
<comment type="caution">
    <text evidence="25">The sequence shown here is derived from an EMBL/GenBank/DDBJ whole genome shotgun (WGS) entry which is preliminary data.</text>
</comment>
<evidence type="ECO:0000313" key="25">
    <source>
        <dbReference type="EMBL" id="MBN3318571.1"/>
    </source>
</evidence>
<dbReference type="Gene3D" id="2.60.40.1530">
    <property type="entry name" value="ntegrin, alpha v. Chain A, domain 4"/>
    <property type="match status" value="1"/>
</dbReference>
<dbReference type="SUPFAM" id="SSF69179">
    <property type="entry name" value="Integrin domains"/>
    <property type="match status" value="2"/>
</dbReference>
<dbReference type="GO" id="GO:0005576">
    <property type="term" value="C:extracellular region"/>
    <property type="evidence" value="ECO:0007669"/>
    <property type="project" value="UniProtKB-SubCell"/>
</dbReference>
<dbReference type="PANTHER" id="PTHR23220:SF118">
    <property type="entry name" value="INTEGRIN ALPHA-X"/>
    <property type="match status" value="1"/>
</dbReference>
<evidence type="ECO:0000256" key="20">
    <source>
        <dbReference type="RuleBase" id="RU003762"/>
    </source>
</evidence>
<dbReference type="InterPro" id="IPR013517">
    <property type="entry name" value="FG-GAP"/>
</dbReference>
<keyword evidence="16" id="KW-0325">Glycoprotein</keyword>
<evidence type="ECO:0000256" key="2">
    <source>
        <dbReference type="ARBA" id="ARBA00004613"/>
    </source>
</evidence>
<evidence type="ECO:0000256" key="15">
    <source>
        <dbReference type="ARBA" id="ARBA00023170"/>
    </source>
</evidence>
<feature type="region of interest" description="Disordered" evidence="21">
    <location>
        <begin position="227"/>
        <end position="344"/>
    </location>
</feature>
<dbReference type="FunFam" id="2.10.25.10:FF:000048">
    <property type="entry name" value="Netrin 3"/>
    <property type="match status" value="1"/>
</dbReference>
<feature type="domain" description="VWFA" evidence="23">
    <location>
        <begin position="707"/>
        <end position="879"/>
    </location>
</feature>
<accession>A0A8J7NVV3</accession>
<keyword evidence="11 20" id="KW-1133">Transmembrane helix</keyword>
<feature type="compositionally biased region" description="Basic residues" evidence="21">
    <location>
        <begin position="267"/>
        <end position="279"/>
    </location>
</feature>
<dbReference type="Gene3D" id="2.10.25.10">
    <property type="entry name" value="Laminin"/>
    <property type="match status" value="2"/>
</dbReference>
<evidence type="ECO:0000256" key="21">
    <source>
        <dbReference type="SAM" id="MobiDB-lite"/>
    </source>
</evidence>
<dbReference type="SMART" id="SM00191">
    <property type="entry name" value="Int_alpha"/>
    <property type="match status" value="4"/>
</dbReference>
<reference evidence="25" key="1">
    <citation type="journal article" date="2021" name="Cell">
        <title>Tracing the genetic footprints of vertebrate landing in non-teleost ray-finned fishes.</title>
        <authorList>
            <person name="Bi X."/>
            <person name="Wang K."/>
            <person name="Yang L."/>
            <person name="Pan H."/>
            <person name="Jiang H."/>
            <person name="Wei Q."/>
            <person name="Fang M."/>
            <person name="Yu H."/>
            <person name="Zhu C."/>
            <person name="Cai Y."/>
            <person name="He Y."/>
            <person name="Gan X."/>
            <person name="Zeng H."/>
            <person name="Yu D."/>
            <person name="Zhu Y."/>
            <person name="Jiang H."/>
            <person name="Qiu Q."/>
            <person name="Yang H."/>
            <person name="Zhang Y.E."/>
            <person name="Wang W."/>
            <person name="Zhu M."/>
            <person name="He S."/>
            <person name="Zhang G."/>
        </authorList>
    </citation>
    <scope>NUCLEOTIDE SEQUENCE</scope>
    <source>
        <strain evidence="25">Allg_001</strain>
    </source>
</reference>
<feature type="compositionally biased region" description="Low complexity" evidence="21">
    <location>
        <begin position="256"/>
        <end position="265"/>
    </location>
</feature>
<organism evidence="25 26">
    <name type="scientific">Atractosteus spatula</name>
    <name type="common">Alligator gar</name>
    <name type="synonym">Lepisosteus spatula</name>
    <dbReference type="NCBI Taxonomy" id="7917"/>
    <lineage>
        <taxon>Eukaryota</taxon>
        <taxon>Metazoa</taxon>
        <taxon>Chordata</taxon>
        <taxon>Craniata</taxon>
        <taxon>Vertebrata</taxon>
        <taxon>Euteleostomi</taxon>
        <taxon>Actinopterygii</taxon>
        <taxon>Neopterygii</taxon>
        <taxon>Holostei</taxon>
        <taxon>Semionotiformes</taxon>
        <taxon>Lepisosteidae</taxon>
        <taxon>Atractosteus</taxon>
    </lineage>
</organism>
<feature type="repeat" description="FG-GAP" evidence="19">
    <location>
        <begin position="996"/>
        <end position="1056"/>
    </location>
</feature>
<feature type="region of interest" description="Disordered" evidence="21">
    <location>
        <begin position="1681"/>
        <end position="1702"/>
    </location>
</feature>
<dbReference type="PROSITE" id="PS50234">
    <property type="entry name" value="VWFA"/>
    <property type="match status" value="1"/>
</dbReference>
<feature type="non-terminal residue" evidence="25">
    <location>
        <position position="1"/>
    </location>
</feature>
<feature type="region of interest" description="Disordered" evidence="21">
    <location>
        <begin position="158"/>
        <end position="179"/>
    </location>
</feature>
<dbReference type="PRINTS" id="PR00453">
    <property type="entry name" value="VWFADOMAIN"/>
</dbReference>
<dbReference type="GO" id="GO:0007229">
    <property type="term" value="P:integrin-mediated signaling pathway"/>
    <property type="evidence" value="ECO:0007669"/>
    <property type="project" value="UniProtKB-KW"/>
</dbReference>
<feature type="compositionally biased region" description="Basic and acidic residues" evidence="21">
    <location>
        <begin position="227"/>
        <end position="240"/>
    </location>
</feature>
<evidence type="ECO:0000256" key="12">
    <source>
        <dbReference type="ARBA" id="ARBA00023037"/>
    </source>
</evidence>
<dbReference type="InterPro" id="IPR018933">
    <property type="entry name" value="Netrin_module_non-TIMP"/>
</dbReference>
<feature type="disulfide bond" evidence="18">
    <location>
        <begin position="494"/>
        <end position="503"/>
    </location>
</feature>
<dbReference type="InterPro" id="IPR048285">
    <property type="entry name" value="Integrin_alpha_Ig-like_2"/>
</dbReference>
<keyword evidence="7 20" id="KW-0732">Signal</keyword>
<feature type="domain" description="Laminin EGF-like" evidence="22">
    <location>
        <begin position="473"/>
        <end position="522"/>
    </location>
</feature>
<keyword evidence="6" id="KW-0479">Metal-binding</keyword>
<evidence type="ECO:0000256" key="19">
    <source>
        <dbReference type="PROSITE-ProRule" id="PRU00803"/>
    </source>
</evidence>
<dbReference type="SUPFAM" id="SSF50242">
    <property type="entry name" value="TIMP-like"/>
    <property type="match status" value="1"/>
</dbReference>
<evidence type="ECO:0000256" key="16">
    <source>
        <dbReference type="ARBA" id="ARBA00023180"/>
    </source>
</evidence>
<feature type="domain" description="Laminin N-terminal" evidence="24">
    <location>
        <begin position="1"/>
        <end position="250"/>
    </location>
</feature>
<feature type="disulfide bond" evidence="18">
    <location>
        <begin position="475"/>
        <end position="492"/>
    </location>
</feature>
<keyword evidence="15 20" id="KW-0675">Receptor</keyword>
<dbReference type="Pfam" id="PF24973">
    <property type="entry name" value="EGF_LMN_ATRN"/>
    <property type="match status" value="2"/>
</dbReference>
<evidence type="ECO:0000256" key="8">
    <source>
        <dbReference type="ARBA" id="ARBA00022737"/>
    </source>
</evidence>
<dbReference type="Pfam" id="PF00092">
    <property type="entry name" value="VWA"/>
    <property type="match status" value="1"/>
</dbReference>
<evidence type="ECO:0000259" key="22">
    <source>
        <dbReference type="PROSITE" id="PS50027"/>
    </source>
</evidence>
<dbReference type="InterPro" id="IPR000413">
    <property type="entry name" value="Integrin_alpha"/>
</dbReference>
<keyword evidence="10 20" id="KW-0130">Cell adhesion</keyword>